<keyword evidence="1" id="KW-1133">Transmembrane helix</keyword>
<keyword evidence="1" id="KW-0812">Transmembrane</keyword>
<keyword evidence="1" id="KW-0472">Membrane</keyword>
<feature type="transmembrane region" description="Helical" evidence="1">
    <location>
        <begin position="35"/>
        <end position="53"/>
    </location>
</feature>
<dbReference type="AlphaFoldDB" id="E3LIV8"/>
<sequence>MVITLDEYYIKNYSQFNVSYSFLASWQGLAYPSRVIQLISLPLEFPIVVWLLLVHIDQLTCLFSFNALCLSQIFWLFWSRTAQLVLLVHIYLHSKVVAVFSKKISLESLGSVFAVSIIFAVTIMLFEK</sequence>
<dbReference type="Proteomes" id="UP000008281">
    <property type="component" value="Unassembled WGS sequence"/>
</dbReference>
<accession>E3LIV8</accession>
<gene>
    <name evidence="2" type="ORF">CRE_09030</name>
</gene>
<evidence type="ECO:0000313" key="2">
    <source>
        <dbReference type="EMBL" id="EFO94949.1"/>
    </source>
</evidence>
<organism evidence="3">
    <name type="scientific">Caenorhabditis remanei</name>
    <name type="common">Caenorhabditis vulgaris</name>
    <dbReference type="NCBI Taxonomy" id="31234"/>
    <lineage>
        <taxon>Eukaryota</taxon>
        <taxon>Metazoa</taxon>
        <taxon>Ecdysozoa</taxon>
        <taxon>Nematoda</taxon>
        <taxon>Chromadorea</taxon>
        <taxon>Rhabditida</taxon>
        <taxon>Rhabditina</taxon>
        <taxon>Rhabditomorpha</taxon>
        <taxon>Rhabditoidea</taxon>
        <taxon>Rhabditidae</taxon>
        <taxon>Peloderinae</taxon>
        <taxon>Caenorhabditis</taxon>
    </lineage>
</organism>
<dbReference type="HOGENOM" id="CLU_1961625_0_0_1"/>
<reference evidence="2" key="1">
    <citation type="submission" date="2007-07" db="EMBL/GenBank/DDBJ databases">
        <title>PCAP assembly of the Caenorhabditis remanei genome.</title>
        <authorList>
            <consortium name="The Caenorhabditis remanei Sequencing Consortium"/>
            <person name="Wilson R.K."/>
        </authorList>
    </citation>
    <scope>NUCLEOTIDE SEQUENCE [LARGE SCALE GENOMIC DNA]</scope>
    <source>
        <strain evidence="2">PB4641</strain>
    </source>
</reference>
<evidence type="ECO:0000256" key="1">
    <source>
        <dbReference type="SAM" id="Phobius"/>
    </source>
</evidence>
<feature type="transmembrane region" description="Helical" evidence="1">
    <location>
        <begin position="104"/>
        <end position="126"/>
    </location>
</feature>
<keyword evidence="3" id="KW-1185">Reference proteome</keyword>
<protein>
    <submittedName>
        <fullName evidence="2">Uncharacterized protein</fullName>
    </submittedName>
</protein>
<name>E3LIV8_CAERE</name>
<dbReference type="InParanoid" id="E3LIV8"/>
<proteinExistence type="predicted"/>
<dbReference type="EMBL" id="DS268409">
    <property type="protein sequence ID" value="EFO94949.1"/>
    <property type="molecule type" value="Genomic_DNA"/>
</dbReference>
<evidence type="ECO:0000313" key="3">
    <source>
        <dbReference type="Proteomes" id="UP000008281"/>
    </source>
</evidence>